<dbReference type="PANTHER" id="PTHR13929">
    <property type="entry name" value="1,4-DIHYDROXY-2-NAPHTHOATE OCTAPRENYLTRANSFERASE"/>
    <property type="match status" value="1"/>
</dbReference>
<keyword evidence="4 9" id="KW-0808">Transferase</keyword>
<dbReference type="OrthoDB" id="9767568at2"/>
<evidence type="ECO:0000256" key="3">
    <source>
        <dbReference type="ARBA" id="ARBA00022428"/>
    </source>
</evidence>
<comment type="subcellular location">
    <subcellularLocation>
        <location evidence="1">Membrane</location>
        <topology evidence="1">Multi-pass membrane protein</topology>
    </subcellularLocation>
</comment>
<evidence type="ECO:0000256" key="2">
    <source>
        <dbReference type="ARBA" id="ARBA00004863"/>
    </source>
</evidence>
<feature type="transmembrane region" description="Helical" evidence="8">
    <location>
        <begin position="12"/>
        <end position="31"/>
    </location>
</feature>
<dbReference type="GO" id="GO:0016020">
    <property type="term" value="C:membrane"/>
    <property type="evidence" value="ECO:0007669"/>
    <property type="project" value="UniProtKB-SubCell"/>
</dbReference>
<dbReference type="InterPro" id="IPR044878">
    <property type="entry name" value="UbiA_sf"/>
</dbReference>
<evidence type="ECO:0000256" key="1">
    <source>
        <dbReference type="ARBA" id="ARBA00004141"/>
    </source>
</evidence>
<dbReference type="InterPro" id="IPR026046">
    <property type="entry name" value="UBIAD1"/>
</dbReference>
<evidence type="ECO:0000256" key="5">
    <source>
        <dbReference type="ARBA" id="ARBA00022692"/>
    </source>
</evidence>
<dbReference type="RefSeq" id="WP_044010544.1">
    <property type="nucleotide sequence ID" value="NZ_AWTT01000016.1"/>
</dbReference>
<keyword evidence="3" id="KW-0474">Menaquinone biosynthesis</keyword>
<keyword evidence="6 8" id="KW-1133">Transmembrane helix</keyword>
<keyword evidence="10" id="KW-1185">Reference proteome</keyword>
<reference evidence="9 10" key="1">
    <citation type="submission" date="2013-08" db="EMBL/GenBank/DDBJ databases">
        <title>Lactobacillus wasatchii sp. WDC04, a late gas producing bacteria isolated from aged chedder cheese.</title>
        <authorList>
            <person name="Oberg C.J."/>
            <person name="Culumber M."/>
            <person name="McMahon D.J."/>
            <person name="Broadbent J.R."/>
            <person name="Oberg T.S."/>
            <person name="Ortaki F."/>
        </authorList>
    </citation>
    <scope>NUCLEOTIDE SEQUENCE [LARGE SCALE GENOMIC DNA]</scope>
    <source>
        <strain evidence="9 10">WDC04</strain>
    </source>
</reference>
<dbReference type="InterPro" id="IPR000537">
    <property type="entry name" value="UbiA_prenyltransferase"/>
</dbReference>
<dbReference type="NCBIfam" id="NF004752">
    <property type="entry name" value="PRK06080.1-4"/>
    <property type="match status" value="1"/>
</dbReference>
<protein>
    <submittedName>
        <fullName evidence="9">Putative prenyltransferase</fullName>
    </submittedName>
</protein>
<dbReference type="UniPathway" id="UPA00079"/>
<organism evidence="9 10">
    <name type="scientific">Paucilactobacillus wasatchensis</name>
    <dbReference type="NCBI Taxonomy" id="1335616"/>
    <lineage>
        <taxon>Bacteria</taxon>
        <taxon>Bacillati</taxon>
        <taxon>Bacillota</taxon>
        <taxon>Bacilli</taxon>
        <taxon>Lactobacillales</taxon>
        <taxon>Lactobacillaceae</taxon>
        <taxon>Paucilactobacillus</taxon>
    </lineage>
</organism>
<feature type="transmembrane region" description="Helical" evidence="8">
    <location>
        <begin position="116"/>
        <end position="133"/>
    </location>
</feature>
<dbReference type="GO" id="GO:0042371">
    <property type="term" value="P:vitamin K biosynthetic process"/>
    <property type="evidence" value="ECO:0007669"/>
    <property type="project" value="TreeGrafter"/>
</dbReference>
<dbReference type="Gene3D" id="1.10.357.140">
    <property type="entry name" value="UbiA prenyltransferase"/>
    <property type="match status" value="1"/>
</dbReference>
<gene>
    <name evidence="9" type="ORF">WDC_0844</name>
</gene>
<dbReference type="EMBL" id="AWTT01000016">
    <property type="protein sequence ID" value="KIS03542.1"/>
    <property type="molecule type" value="Genomic_DNA"/>
</dbReference>
<evidence type="ECO:0000256" key="7">
    <source>
        <dbReference type="ARBA" id="ARBA00023136"/>
    </source>
</evidence>
<evidence type="ECO:0000256" key="4">
    <source>
        <dbReference type="ARBA" id="ARBA00022679"/>
    </source>
</evidence>
<evidence type="ECO:0000313" key="10">
    <source>
        <dbReference type="Proteomes" id="UP000032279"/>
    </source>
</evidence>
<feature type="transmembrane region" description="Helical" evidence="8">
    <location>
        <begin position="174"/>
        <end position="199"/>
    </location>
</feature>
<dbReference type="Pfam" id="PF01040">
    <property type="entry name" value="UbiA"/>
    <property type="match status" value="1"/>
</dbReference>
<feature type="transmembrane region" description="Helical" evidence="8">
    <location>
        <begin position="220"/>
        <end position="242"/>
    </location>
</feature>
<feature type="transmembrane region" description="Helical" evidence="8">
    <location>
        <begin position="92"/>
        <end position="110"/>
    </location>
</feature>
<dbReference type="PIRSF" id="PIRSF005355">
    <property type="entry name" value="UBIAD1"/>
    <property type="match status" value="1"/>
</dbReference>
<keyword evidence="5 8" id="KW-0812">Transmembrane</keyword>
<dbReference type="Proteomes" id="UP000032279">
    <property type="component" value="Unassembled WGS sequence"/>
</dbReference>
<feature type="transmembrane region" description="Helical" evidence="8">
    <location>
        <begin position="145"/>
        <end position="162"/>
    </location>
</feature>
<dbReference type="PATRIC" id="fig|1335616.4.peg.844"/>
<comment type="pathway">
    <text evidence="2">Quinol/quinone metabolism; menaquinone biosynthesis.</text>
</comment>
<comment type="caution">
    <text evidence="9">The sequence shown here is derived from an EMBL/GenBank/DDBJ whole genome shotgun (WGS) entry which is preliminary data.</text>
</comment>
<evidence type="ECO:0000256" key="8">
    <source>
        <dbReference type="SAM" id="Phobius"/>
    </source>
</evidence>
<dbReference type="PANTHER" id="PTHR13929:SF0">
    <property type="entry name" value="UBIA PRENYLTRANSFERASE DOMAIN-CONTAINING PROTEIN 1"/>
    <property type="match status" value="1"/>
</dbReference>
<proteinExistence type="predicted"/>
<feature type="transmembrane region" description="Helical" evidence="8">
    <location>
        <begin position="279"/>
        <end position="300"/>
    </location>
</feature>
<dbReference type="GO" id="GO:0009234">
    <property type="term" value="P:menaquinone biosynthetic process"/>
    <property type="evidence" value="ECO:0007669"/>
    <property type="project" value="UniProtKB-UniPathway"/>
</dbReference>
<name>A0A0D1A790_9LACO</name>
<dbReference type="AlphaFoldDB" id="A0A0D1A790"/>
<dbReference type="CDD" id="cd13962">
    <property type="entry name" value="PT_UbiA_UBIAD1"/>
    <property type="match status" value="1"/>
</dbReference>
<evidence type="ECO:0000313" key="9">
    <source>
        <dbReference type="EMBL" id="KIS03542.1"/>
    </source>
</evidence>
<accession>A0A0D1A790</accession>
<feature type="transmembrane region" description="Helical" evidence="8">
    <location>
        <begin position="37"/>
        <end position="57"/>
    </location>
</feature>
<dbReference type="STRING" id="1335616.WDC_0844"/>
<sequence>MKPKVFLEFVEIQSLIASVFPFVLGIMYAYYNYHLIHVGNMILFFIAANVLQMAVNANDNYHDFVRSNDEAEFKSKTNVVGVNHISITTVKAITFSLAGIAALIGVYLVTQVGWPLLWLGLFSFAVGYFYAAGPLPISNTPFGELFSGFTMGFIIFLIATFLNIYNVESLTASFIWRVLLASGIAIFAISNIMLANNICDEQEDRRNNRRTAVFFFGKAVMLRVFALSYVAGYVCLIAAILIGILPRLSLLTLLSIPYVWHNVHIFFHNQVKRETFVLSVKNSVVITMCFAIAMGLGIWFNL</sequence>
<dbReference type="GO" id="GO:0004659">
    <property type="term" value="F:prenyltransferase activity"/>
    <property type="evidence" value="ECO:0007669"/>
    <property type="project" value="InterPro"/>
</dbReference>
<evidence type="ECO:0000256" key="6">
    <source>
        <dbReference type="ARBA" id="ARBA00022989"/>
    </source>
</evidence>
<keyword evidence="7 8" id="KW-0472">Membrane</keyword>